<dbReference type="InterPro" id="IPR005151">
    <property type="entry name" value="Tail-specific_protease"/>
</dbReference>
<protein>
    <submittedName>
        <fullName evidence="3">Peptidase S41-like protein</fullName>
    </submittedName>
    <submittedName>
        <fullName evidence="2">S41 family peptidase</fullName>
    </submittedName>
</protein>
<dbReference type="OrthoDB" id="9815657at2"/>
<dbReference type="PANTHER" id="PTHR11261">
    <property type="entry name" value="INTERPHOTORECEPTOR RETINOID-BINDING PROTEIN"/>
    <property type="match status" value="1"/>
</dbReference>
<dbReference type="PANTHER" id="PTHR11261:SF3">
    <property type="entry name" value="RETINOL-BINDING PROTEIN 3"/>
    <property type="match status" value="1"/>
</dbReference>
<proteinExistence type="predicted"/>
<dbReference type="Gene3D" id="3.30.750.44">
    <property type="match status" value="1"/>
</dbReference>
<feature type="domain" description="Tail specific protease" evidence="1">
    <location>
        <begin position="241"/>
        <end position="430"/>
    </location>
</feature>
<dbReference type="Pfam" id="PF03572">
    <property type="entry name" value="Peptidase_S41"/>
    <property type="match status" value="1"/>
</dbReference>
<gene>
    <name evidence="2" type="ORF">HZY62_13070</name>
    <name evidence="3" type="ORF">LX92_02801</name>
</gene>
<dbReference type="Proteomes" id="UP000651837">
    <property type="component" value="Unassembled WGS sequence"/>
</dbReference>
<dbReference type="SMART" id="SM00245">
    <property type="entry name" value="TSPc"/>
    <property type="match status" value="1"/>
</dbReference>
<dbReference type="InterPro" id="IPR029045">
    <property type="entry name" value="ClpP/crotonase-like_dom_sf"/>
</dbReference>
<accession>A0A316E2B1</accession>
<dbReference type="CDD" id="cd07563">
    <property type="entry name" value="Peptidase_S41_IRBP"/>
    <property type="match status" value="1"/>
</dbReference>
<dbReference type="EMBL" id="QGGQ01000006">
    <property type="protein sequence ID" value="PWK22863.1"/>
    <property type="molecule type" value="Genomic_DNA"/>
</dbReference>
<dbReference type="Gene3D" id="3.90.226.10">
    <property type="entry name" value="2-enoyl-CoA Hydratase, Chain A, domain 1"/>
    <property type="match status" value="1"/>
</dbReference>
<sequence>MSLPKLNHKVIFQIVLIISYICLTGCTNNDDTPTGTVDFWYTPQKGYVLERSAENIKLYGVSSSGCTLIDDDLIPENYAGIQFNSNGDQLIGSSNLLAGDIIFDKLIDDSDFCDFDVLVPSNDPQVNFQYFWDIFNDYYAFFELRNVNWQDNLALSSMVTSTNLYEVLESMTTPLKDGHVSIVNEVVNINSNRTNLLEIMNSNLSSSDAIETTAELFLVLGQRISFINSNYLNGQFNTDSNGNMIWGLINNEVGYFNVVTMEDYAAVDQEIATVSNLMDQVMEDVQQANIDQLIIDLRFNTGGHDGIALEIASRFITNPNPVFTKKSKNRTGFTDGQTITLAPKGDFQFSGGIVLLTSPVTASAAEIFVMCLKDLPNVTIVGQNTNGVFSEILTHRLPNGTFIGLSNQIYADNSGNVFEGIGIGPIQENRIPFLSTNDFNNSTDSGIERSLDIFE</sequence>
<organism evidence="3 4">
    <name type="scientific">Maribacter polysiphoniae</name>
    <dbReference type="NCBI Taxonomy" id="429344"/>
    <lineage>
        <taxon>Bacteria</taxon>
        <taxon>Pseudomonadati</taxon>
        <taxon>Bacteroidota</taxon>
        <taxon>Flavobacteriia</taxon>
        <taxon>Flavobacteriales</taxon>
        <taxon>Flavobacteriaceae</taxon>
        <taxon>Maribacter</taxon>
    </lineage>
</organism>
<dbReference type="Proteomes" id="UP000245667">
    <property type="component" value="Unassembled WGS sequence"/>
</dbReference>
<reference evidence="3 4" key="1">
    <citation type="submission" date="2018-05" db="EMBL/GenBank/DDBJ databases">
        <title>Genomic Encyclopedia of Archaeal and Bacterial Type Strains, Phase II (KMG-II): from individual species to whole genera.</title>
        <authorList>
            <person name="Goeker M."/>
        </authorList>
    </citation>
    <scope>NUCLEOTIDE SEQUENCE [LARGE SCALE GENOMIC DNA]</scope>
    <source>
        <strain evidence="3 4">DSM 23514</strain>
    </source>
</reference>
<evidence type="ECO:0000313" key="4">
    <source>
        <dbReference type="Proteomes" id="UP000245667"/>
    </source>
</evidence>
<evidence type="ECO:0000313" key="2">
    <source>
        <dbReference type="EMBL" id="MBD1261529.1"/>
    </source>
</evidence>
<dbReference type="RefSeq" id="WP_109651658.1">
    <property type="nucleotide sequence ID" value="NZ_JACWLN010000005.1"/>
</dbReference>
<evidence type="ECO:0000313" key="5">
    <source>
        <dbReference type="Proteomes" id="UP000651837"/>
    </source>
</evidence>
<name>A0A316E2B1_9FLAO</name>
<evidence type="ECO:0000259" key="1">
    <source>
        <dbReference type="SMART" id="SM00245"/>
    </source>
</evidence>
<evidence type="ECO:0000313" key="3">
    <source>
        <dbReference type="EMBL" id="PWK22863.1"/>
    </source>
</evidence>
<keyword evidence="5" id="KW-1185">Reference proteome</keyword>
<reference evidence="2 5" key="2">
    <citation type="submission" date="2020-07" db="EMBL/GenBank/DDBJ databases">
        <title>The draft genome sequence of Maribacter polysiphoniae KCTC 22021.</title>
        <authorList>
            <person name="Mu L."/>
        </authorList>
    </citation>
    <scope>NUCLEOTIDE SEQUENCE [LARGE SCALE GENOMIC DNA]</scope>
    <source>
        <strain evidence="2 5">KCTC 22021</strain>
    </source>
</reference>
<dbReference type="EMBL" id="JACWLN010000005">
    <property type="protein sequence ID" value="MBD1261529.1"/>
    <property type="molecule type" value="Genomic_DNA"/>
</dbReference>
<dbReference type="GO" id="GO:0006508">
    <property type="term" value="P:proteolysis"/>
    <property type="evidence" value="ECO:0007669"/>
    <property type="project" value="InterPro"/>
</dbReference>
<dbReference type="GO" id="GO:0008236">
    <property type="term" value="F:serine-type peptidase activity"/>
    <property type="evidence" value="ECO:0007669"/>
    <property type="project" value="InterPro"/>
</dbReference>
<comment type="caution">
    <text evidence="3">The sequence shown here is derived from an EMBL/GenBank/DDBJ whole genome shotgun (WGS) entry which is preliminary data.</text>
</comment>
<dbReference type="SUPFAM" id="SSF52096">
    <property type="entry name" value="ClpP/crotonase"/>
    <property type="match status" value="1"/>
</dbReference>
<dbReference type="AlphaFoldDB" id="A0A316E2B1"/>